<dbReference type="EMBL" id="CP124616">
    <property type="protein sequence ID" value="WGW03951.1"/>
    <property type="molecule type" value="Genomic_DNA"/>
</dbReference>
<keyword evidence="2" id="KW-1185">Reference proteome</keyword>
<evidence type="ECO:0000313" key="1">
    <source>
        <dbReference type="EMBL" id="WGW03951.1"/>
    </source>
</evidence>
<protein>
    <recommendedName>
        <fullName evidence="3">RiboL-PSP-HEPN domain-containing protein</fullName>
    </recommendedName>
</protein>
<dbReference type="RefSeq" id="WP_282300581.1">
    <property type="nucleotide sequence ID" value="NZ_CP124616.1"/>
</dbReference>
<dbReference type="Proteomes" id="UP001241605">
    <property type="component" value="Chromosome"/>
</dbReference>
<accession>A0ABY8QIY0</accession>
<evidence type="ECO:0000313" key="2">
    <source>
        <dbReference type="Proteomes" id="UP001241605"/>
    </source>
</evidence>
<organism evidence="1 2">
    <name type="scientific">Tropicibacter oceani</name>
    <dbReference type="NCBI Taxonomy" id="3058420"/>
    <lineage>
        <taxon>Bacteria</taxon>
        <taxon>Pseudomonadati</taxon>
        <taxon>Pseudomonadota</taxon>
        <taxon>Alphaproteobacteria</taxon>
        <taxon>Rhodobacterales</taxon>
        <taxon>Roseobacteraceae</taxon>
        <taxon>Tropicibacter</taxon>
    </lineage>
</organism>
<proteinExistence type="predicted"/>
<reference evidence="1 2" key="1">
    <citation type="submission" date="2023-05" db="EMBL/GenBank/DDBJ databases">
        <title>YMD87, complete Genome.</title>
        <authorList>
            <person name="Zhang J."/>
            <person name="Xu X."/>
        </authorList>
    </citation>
    <scope>NUCLEOTIDE SEQUENCE [LARGE SCALE GENOMIC DNA]</scope>
    <source>
        <strain evidence="1 2">YMD87</strain>
    </source>
</reference>
<evidence type="ECO:0008006" key="3">
    <source>
        <dbReference type="Google" id="ProtNLM"/>
    </source>
</evidence>
<sequence>MSDFLEARAFAGALENLQGFTNSIVNDTVMFPERVSALMAALSISLNNPILDPSDYILYNGYVSHPELRLQRNLGLLGRAVFDLTPKFVIDGNNIKLFAHVYRDLRRVFCLDGPEVRRLKSSTEISLRSRDSEINNVDLSDIILLSAIDALDLNGSVAEEINLPIDLFRKARNSLAHGRKRDDVELSLNLFTVWRNAFLIRLQEVNDNSQ</sequence>
<name>A0ABY8QIY0_9RHOB</name>
<gene>
    <name evidence="1" type="ORF">QF118_18865</name>
</gene>